<proteinExistence type="predicted"/>
<comment type="caution">
    <text evidence="1">The sequence shown here is derived from an EMBL/GenBank/DDBJ whole genome shotgun (WGS) entry which is preliminary data.</text>
</comment>
<protein>
    <recommendedName>
        <fullName evidence="3">Transcriptional regulator</fullName>
    </recommendedName>
</protein>
<dbReference type="Proteomes" id="UP001216674">
    <property type="component" value="Unassembled WGS sequence"/>
</dbReference>
<evidence type="ECO:0000313" key="1">
    <source>
        <dbReference type="EMBL" id="MDF3834814.1"/>
    </source>
</evidence>
<dbReference type="RefSeq" id="WP_017228670.1">
    <property type="nucleotide sequence ID" value="NZ_JARJLM010000304.1"/>
</dbReference>
<accession>A0ABT6AQC1</accession>
<name>A0ABT6AQC1_9BURK</name>
<dbReference type="EMBL" id="JARJLM010000304">
    <property type="protein sequence ID" value="MDF3834814.1"/>
    <property type="molecule type" value="Genomic_DNA"/>
</dbReference>
<keyword evidence="2" id="KW-1185">Reference proteome</keyword>
<evidence type="ECO:0008006" key="3">
    <source>
        <dbReference type="Google" id="ProtNLM"/>
    </source>
</evidence>
<evidence type="ECO:0000313" key="2">
    <source>
        <dbReference type="Proteomes" id="UP001216674"/>
    </source>
</evidence>
<sequence>MAKHLFPQFSADEQREVVALCARIGFLPEDFEITDEGSEPASGGVRRRQVSIRRLATQAQSVYDASEGPGWIEEFESDLECGLFGQPSRQAPA</sequence>
<organism evidence="1 2">
    <name type="scientific">Cupriavidus basilensis</name>
    <dbReference type="NCBI Taxonomy" id="68895"/>
    <lineage>
        <taxon>Bacteria</taxon>
        <taxon>Pseudomonadati</taxon>
        <taxon>Pseudomonadota</taxon>
        <taxon>Betaproteobacteria</taxon>
        <taxon>Burkholderiales</taxon>
        <taxon>Burkholderiaceae</taxon>
        <taxon>Cupriavidus</taxon>
    </lineage>
</organism>
<gene>
    <name evidence="1" type="ORF">P3W85_17890</name>
</gene>
<reference evidence="1 2" key="1">
    <citation type="submission" date="2023-03" db="EMBL/GenBank/DDBJ databases">
        <title>Draft assemblies of triclosan tolerant bacteria isolated from returned activated sludge.</title>
        <authorList>
            <person name="Van Hamelsveld S."/>
        </authorList>
    </citation>
    <scope>NUCLEOTIDE SEQUENCE [LARGE SCALE GENOMIC DNA]</scope>
    <source>
        <strain evidence="1 2">GW210010_S58</strain>
    </source>
</reference>